<evidence type="ECO:0000256" key="4">
    <source>
        <dbReference type="ARBA" id="ARBA00022452"/>
    </source>
</evidence>
<feature type="signal peptide" evidence="11">
    <location>
        <begin position="1"/>
        <end position="20"/>
    </location>
</feature>
<dbReference type="CDD" id="cd00342">
    <property type="entry name" value="gram_neg_porins"/>
    <property type="match status" value="1"/>
</dbReference>
<keyword evidence="14" id="KW-1185">Reference proteome</keyword>
<dbReference type="InterPro" id="IPR033900">
    <property type="entry name" value="Gram_neg_porin_domain"/>
</dbReference>
<dbReference type="GO" id="GO:0046930">
    <property type="term" value="C:pore complex"/>
    <property type="evidence" value="ECO:0007669"/>
    <property type="project" value="UniProtKB-KW"/>
</dbReference>
<name>A0A840RX53_9BURK</name>
<evidence type="ECO:0000256" key="11">
    <source>
        <dbReference type="SAM" id="SignalP"/>
    </source>
</evidence>
<comment type="caution">
    <text evidence="13">The sequence shown here is derived from an EMBL/GenBank/DDBJ whole genome shotgun (WGS) entry which is preliminary data.</text>
</comment>
<dbReference type="Gene3D" id="2.40.160.10">
    <property type="entry name" value="Porin"/>
    <property type="match status" value="1"/>
</dbReference>
<dbReference type="GO" id="GO:0006811">
    <property type="term" value="P:monoatomic ion transport"/>
    <property type="evidence" value="ECO:0007669"/>
    <property type="project" value="UniProtKB-KW"/>
</dbReference>
<evidence type="ECO:0000256" key="2">
    <source>
        <dbReference type="ARBA" id="ARBA00011233"/>
    </source>
</evidence>
<evidence type="ECO:0000256" key="10">
    <source>
        <dbReference type="ARBA" id="ARBA00023237"/>
    </source>
</evidence>
<evidence type="ECO:0000313" key="14">
    <source>
        <dbReference type="Proteomes" id="UP000554837"/>
    </source>
</evidence>
<dbReference type="PRINTS" id="PR00184">
    <property type="entry name" value="NEISSPPORIN"/>
</dbReference>
<keyword evidence="5" id="KW-0812">Transmembrane</keyword>
<dbReference type="OrthoDB" id="8520696at2"/>
<accession>A0A840RX53</accession>
<evidence type="ECO:0000256" key="3">
    <source>
        <dbReference type="ARBA" id="ARBA00022448"/>
    </source>
</evidence>
<keyword evidence="3" id="KW-0813">Transport</keyword>
<dbReference type="AlphaFoldDB" id="A0A840RX53"/>
<keyword evidence="4" id="KW-1134">Transmembrane beta strand</keyword>
<dbReference type="PANTHER" id="PTHR34501:SF9">
    <property type="entry name" value="MAJOR OUTER MEMBRANE PROTEIN P.IA"/>
    <property type="match status" value="1"/>
</dbReference>
<dbReference type="EMBL" id="JACHHO010000001">
    <property type="protein sequence ID" value="MBB5203287.1"/>
    <property type="molecule type" value="Genomic_DNA"/>
</dbReference>
<keyword evidence="7" id="KW-0406">Ion transport</keyword>
<evidence type="ECO:0000256" key="1">
    <source>
        <dbReference type="ARBA" id="ARBA00004571"/>
    </source>
</evidence>
<keyword evidence="9" id="KW-0472">Membrane</keyword>
<feature type="domain" description="Porin" evidence="12">
    <location>
        <begin position="7"/>
        <end position="293"/>
    </location>
</feature>
<keyword evidence="6 11" id="KW-0732">Signal</keyword>
<dbReference type="InterPro" id="IPR023614">
    <property type="entry name" value="Porin_dom_sf"/>
</dbReference>
<dbReference type="GO" id="GO:0015288">
    <property type="term" value="F:porin activity"/>
    <property type="evidence" value="ECO:0007669"/>
    <property type="project" value="UniProtKB-KW"/>
</dbReference>
<reference evidence="13 14" key="1">
    <citation type="submission" date="2020-08" db="EMBL/GenBank/DDBJ databases">
        <title>Genomic Encyclopedia of Type Strains, Phase IV (KMG-IV): sequencing the most valuable type-strain genomes for metagenomic binning, comparative biology and taxonomic classification.</title>
        <authorList>
            <person name="Goeker M."/>
        </authorList>
    </citation>
    <scope>NUCLEOTIDE SEQUENCE [LARGE SCALE GENOMIC DNA]</scope>
    <source>
        <strain evidence="13 14">DSM 23958</strain>
    </source>
</reference>
<dbReference type="GO" id="GO:0009279">
    <property type="term" value="C:cell outer membrane"/>
    <property type="evidence" value="ECO:0007669"/>
    <property type="project" value="UniProtKB-SubCell"/>
</dbReference>
<organism evidence="13 14">
    <name type="scientific">Inhella inkyongensis</name>
    <dbReference type="NCBI Taxonomy" id="392593"/>
    <lineage>
        <taxon>Bacteria</taxon>
        <taxon>Pseudomonadati</taxon>
        <taxon>Pseudomonadota</taxon>
        <taxon>Betaproteobacteria</taxon>
        <taxon>Burkholderiales</taxon>
        <taxon>Sphaerotilaceae</taxon>
        <taxon>Inhella</taxon>
    </lineage>
</organism>
<evidence type="ECO:0000256" key="5">
    <source>
        <dbReference type="ARBA" id="ARBA00022692"/>
    </source>
</evidence>
<comment type="subcellular location">
    <subcellularLocation>
        <location evidence="1">Cell outer membrane</location>
        <topology evidence="1">Multi-pass membrane protein</topology>
    </subcellularLocation>
</comment>
<keyword evidence="10" id="KW-0998">Cell outer membrane</keyword>
<evidence type="ECO:0000256" key="8">
    <source>
        <dbReference type="ARBA" id="ARBA00023114"/>
    </source>
</evidence>
<comment type="subunit">
    <text evidence="2">Homotrimer.</text>
</comment>
<dbReference type="InterPro" id="IPR050298">
    <property type="entry name" value="Gram-neg_bact_OMP"/>
</dbReference>
<sequence length="325" mass="33094">MKKSMLAFAALSLVSGIAAAQSSVTVFGVLDVGARSLKGVSSIKYLHKDGVSSSRLGFRGVEDLGGGLKAGFHIEGALGSDDGSGGTWQRRSTVSLMGGFGEVRLGHQKVAARTIVDDFDAFGTTGIADVSRLYTLTGTSRDWEINRTSNQVSYFLPSMGGIYGNVDASAGEGTNAANKMISGRIGFKSGGLHLSAATGNQGVSAKLKTTTLAGSYAFGSATVYAMHTQNKQAGMATNKINSLGLAYSMGAGKLQGSFAKATGGSKLIAAGYDYSLSKRTGIYAQVARTDNSAGKRFGLGGASGATAPAAGGDSTGYSVGVRHSF</sequence>
<proteinExistence type="predicted"/>
<dbReference type="PANTHER" id="PTHR34501">
    <property type="entry name" value="PROTEIN YDDL-RELATED"/>
    <property type="match status" value="1"/>
</dbReference>
<dbReference type="Pfam" id="PF13609">
    <property type="entry name" value="Porin_4"/>
    <property type="match status" value="1"/>
</dbReference>
<gene>
    <name evidence="13" type="ORF">HNQ51_000580</name>
</gene>
<keyword evidence="8" id="KW-0626">Porin</keyword>
<evidence type="ECO:0000256" key="7">
    <source>
        <dbReference type="ARBA" id="ARBA00023065"/>
    </source>
</evidence>
<dbReference type="Proteomes" id="UP000554837">
    <property type="component" value="Unassembled WGS sequence"/>
</dbReference>
<dbReference type="SUPFAM" id="SSF56935">
    <property type="entry name" value="Porins"/>
    <property type="match status" value="1"/>
</dbReference>
<protein>
    <submittedName>
        <fullName evidence="13">Putative porin</fullName>
    </submittedName>
</protein>
<evidence type="ECO:0000256" key="9">
    <source>
        <dbReference type="ARBA" id="ARBA00023136"/>
    </source>
</evidence>
<dbReference type="RefSeq" id="WP_138857646.1">
    <property type="nucleotide sequence ID" value="NZ_CP040709.1"/>
</dbReference>
<dbReference type="InterPro" id="IPR002299">
    <property type="entry name" value="Porin_Neis"/>
</dbReference>
<evidence type="ECO:0000259" key="12">
    <source>
        <dbReference type="Pfam" id="PF13609"/>
    </source>
</evidence>
<evidence type="ECO:0000313" key="13">
    <source>
        <dbReference type="EMBL" id="MBB5203287.1"/>
    </source>
</evidence>
<evidence type="ECO:0000256" key="6">
    <source>
        <dbReference type="ARBA" id="ARBA00022729"/>
    </source>
</evidence>
<feature type="chain" id="PRO_5032547439" evidence="11">
    <location>
        <begin position="21"/>
        <end position="325"/>
    </location>
</feature>